<gene>
    <name evidence="1" type="ORF">JYE49_14345</name>
</gene>
<name>A0AC61N741_9FIRM</name>
<protein>
    <submittedName>
        <fullName evidence="1">Site-2 protease family protein</fullName>
    </submittedName>
</protein>
<keyword evidence="1" id="KW-0645">Protease</keyword>
<keyword evidence="2" id="KW-1185">Reference proteome</keyword>
<dbReference type="EMBL" id="CP068393">
    <property type="protein sequence ID" value="QUC66993.1"/>
    <property type="molecule type" value="Genomic_DNA"/>
</dbReference>
<dbReference type="Proteomes" id="UP000682782">
    <property type="component" value="Chromosome"/>
</dbReference>
<evidence type="ECO:0000313" key="2">
    <source>
        <dbReference type="Proteomes" id="UP000682782"/>
    </source>
</evidence>
<organism evidence="1 2">
    <name type="scientific">Aristaeella hokkaidonensis</name>
    <dbReference type="NCBI Taxonomy" id="3046382"/>
    <lineage>
        <taxon>Bacteria</taxon>
        <taxon>Bacillati</taxon>
        <taxon>Bacillota</taxon>
        <taxon>Clostridia</taxon>
        <taxon>Eubacteriales</taxon>
        <taxon>Aristaeellaceae</taxon>
        <taxon>Aristaeella</taxon>
    </lineage>
</organism>
<accession>A0AC61N741</accession>
<evidence type="ECO:0000313" key="1">
    <source>
        <dbReference type="EMBL" id="QUC66993.1"/>
    </source>
</evidence>
<keyword evidence="1" id="KW-0378">Hydrolase</keyword>
<sequence>MYILLALLLLAILITVHEFGHFLAARAMKIDVREFAVGMGPKIVGWKSRKYETEFSIRAIPLGGFCAFYGEDDTTGESKDDPRAFPKQNVWKRLCVIFAGPLMNFVLAFVVGTVFFWVNGVTTGVRYDHYISDVMAAGPAYSAGLQAGDVITEINGANMLDGTYETVLNTIGDWKEGDAPLKMVIRRGEETFETELTPVLDEKENKMRIGVVIANVAHAITEPETFLGGLKHSGELCVNVSGAIIEALKNMVTKGEGFEDTRGPVGIISEVSQRVKTYGMEEFIWLLAMLSVNLGLMNLLPIPGLDGSRLVFGLVEVVRRRPVPAEKEAMVHLIGMVFLFGVMIFFTFRDVMRIFG</sequence>
<reference evidence="1" key="1">
    <citation type="submission" date="2021-01" db="EMBL/GenBank/DDBJ databases">
        <title>Complete genome sequence of Clostridiales bacterium R-7.</title>
        <authorList>
            <person name="Mahoney-Kurpe S.C."/>
            <person name="Palevich N."/>
            <person name="Koike S."/>
            <person name="Moon C.D."/>
            <person name="Attwood G.T."/>
        </authorList>
    </citation>
    <scope>NUCLEOTIDE SEQUENCE</scope>
    <source>
        <strain evidence="1">R-7</strain>
    </source>
</reference>
<proteinExistence type="predicted"/>